<dbReference type="EMBL" id="BDDD01001342">
    <property type="protein sequence ID" value="GAV75285.1"/>
    <property type="molecule type" value="Genomic_DNA"/>
</dbReference>
<feature type="domain" description="DUF7746" evidence="2">
    <location>
        <begin position="282"/>
        <end position="377"/>
    </location>
</feature>
<dbReference type="InParanoid" id="A0A1Q3C4X0"/>
<dbReference type="PANTHER" id="PTHR33054">
    <property type="entry name" value="CCHC-TYPE DOMAIN-CONTAINING PROTEIN"/>
    <property type="match status" value="1"/>
</dbReference>
<sequence length="391" mass="45441">EESDQTISPTYSEMKPPSQFMMIKIDRPFEIDKDLIRKYFLLKRNIQNRNNFFSKYIATEQNDIRKAWYKYMAKIKAHVMFFDYLPSYINQQENRKKMNEDKQILLNKKSTTTWVITDNKIMEAIHPPSEKIQLNFQNNKKQVASFKLQAENSTVPVSVNETNKIIEQNNYTNRHLQTVGSQLSRIETLIHKTSDTKTKPQTSKPLFTPYTIPQSQARQLTLNEVNQRLQSLIIPETPSLSTPQKEPKNKMQINVIQEEDQVSDNSIQKTTNKLGKFVQVSYKSSSIYEWNIDDMNEYHIINKLQEMTMINTCNAYNIKNSSDKVVANLLIAGFTGQLKGWDNVLTIQQQTEILDSIQTDEIGEPILDLNNEPIEDSVATLIYNITKHFIG</sequence>
<comment type="caution">
    <text evidence="3">The sequence shown here is derived from an EMBL/GenBank/DDBJ whole genome shotgun (WGS) entry which is preliminary data.</text>
</comment>
<feature type="domain" description="DUF7588" evidence="1">
    <location>
        <begin position="33"/>
        <end position="96"/>
    </location>
</feature>
<evidence type="ECO:0000259" key="1">
    <source>
        <dbReference type="Pfam" id="PF24496"/>
    </source>
</evidence>
<dbReference type="InterPro" id="IPR056648">
    <property type="entry name" value="DUF7746"/>
</dbReference>
<dbReference type="Proteomes" id="UP000187406">
    <property type="component" value="Unassembled WGS sequence"/>
</dbReference>
<proteinExistence type="predicted"/>
<dbReference type="Pfam" id="PF24496">
    <property type="entry name" value="DUF7588"/>
    <property type="match status" value="1"/>
</dbReference>
<keyword evidence="4" id="KW-1185">Reference proteome</keyword>
<evidence type="ECO:0000313" key="4">
    <source>
        <dbReference type="Proteomes" id="UP000187406"/>
    </source>
</evidence>
<evidence type="ECO:0000313" key="3">
    <source>
        <dbReference type="EMBL" id="GAV75285.1"/>
    </source>
</evidence>
<organism evidence="3 4">
    <name type="scientific">Cephalotus follicularis</name>
    <name type="common">Albany pitcher plant</name>
    <dbReference type="NCBI Taxonomy" id="3775"/>
    <lineage>
        <taxon>Eukaryota</taxon>
        <taxon>Viridiplantae</taxon>
        <taxon>Streptophyta</taxon>
        <taxon>Embryophyta</taxon>
        <taxon>Tracheophyta</taxon>
        <taxon>Spermatophyta</taxon>
        <taxon>Magnoliopsida</taxon>
        <taxon>eudicotyledons</taxon>
        <taxon>Gunneridae</taxon>
        <taxon>Pentapetalae</taxon>
        <taxon>rosids</taxon>
        <taxon>fabids</taxon>
        <taxon>Oxalidales</taxon>
        <taxon>Cephalotaceae</taxon>
        <taxon>Cephalotus</taxon>
    </lineage>
</organism>
<feature type="non-terminal residue" evidence="3">
    <location>
        <position position="1"/>
    </location>
</feature>
<protein>
    <submittedName>
        <fullName evidence="3">Uncharacterized protein</fullName>
    </submittedName>
</protein>
<dbReference type="OrthoDB" id="1735266at2759"/>
<dbReference type="Pfam" id="PF24925">
    <property type="entry name" value="DUF7746"/>
    <property type="match status" value="1"/>
</dbReference>
<accession>A0A1Q3C4X0</accession>
<gene>
    <name evidence="3" type="ORF">CFOL_v3_18764</name>
</gene>
<dbReference type="InterPro" id="IPR056010">
    <property type="entry name" value="DUF7588"/>
</dbReference>
<evidence type="ECO:0000259" key="2">
    <source>
        <dbReference type="Pfam" id="PF24925"/>
    </source>
</evidence>
<dbReference type="PANTHER" id="PTHR33054:SF9">
    <property type="entry name" value="CCHC-TYPE DOMAIN-CONTAINING PROTEIN"/>
    <property type="match status" value="1"/>
</dbReference>
<reference evidence="4" key="1">
    <citation type="submission" date="2016-04" db="EMBL/GenBank/DDBJ databases">
        <title>Cephalotus genome sequencing.</title>
        <authorList>
            <person name="Fukushima K."/>
            <person name="Hasebe M."/>
            <person name="Fang X."/>
        </authorList>
    </citation>
    <scope>NUCLEOTIDE SEQUENCE [LARGE SCALE GENOMIC DNA]</scope>
    <source>
        <strain evidence="4">cv. St1</strain>
    </source>
</reference>
<dbReference type="AlphaFoldDB" id="A0A1Q3C4X0"/>
<name>A0A1Q3C4X0_CEPFO</name>
<feature type="non-terminal residue" evidence="3">
    <location>
        <position position="391"/>
    </location>
</feature>